<evidence type="ECO:0000313" key="5">
    <source>
        <dbReference type="Proteomes" id="UP001438707"/>
    </source>
</evidence>
<gene>
    <name evidence="4" type="ORF">WJX74_007584</name>
</gene>
<protein>
    <recommendedName>
        <fullName evidence="3">F-box/LRR-repeat protein 15-like leucin rich repeat domain-containing protein</fullName>
    </recommendedName>
</protein>
<dbReference type="InterPro" id="IPR001611">
    <property type="entry name" value="Leu-rich_rpt"/>
</dbReference>
<reference evidence="4 5" key="1">
    <citation type="journal article" date="2024" name="Nat. Commun.">
        <title>Phylogenomics reveals the evolutionary origins of lichenization in chlorophyte algae.</title>
        <authorList>
            <person name="Puginier C."/>
            <person name="Libourel C."/>
            <person name="Otte J."/>
            <person name="Skaloud P."/>
            <person name="Haon M."/>
            <person name="Grisel S."/>
            <person name="Petersen M."/>
            <person name="Berrin J.G."/>
            <person name="Delaux P.M."/>
            <person name="Dal Grande F."/>
            <person name="Keller J."/>
        </authorList>
    </citation>
    <scope>NUCLEOTIDE SEQUENCE [LARGE SCALE GENOMIC DNA]</scope>
    <source>
        <strain evidence="4 5">SAG 2145</strain>
    </source>
</reference>
<evidence type="ECO:0000259" key="3">
    <source>
        <dbReference type="Pfam" id="PF25372"/>
    </source>
</evidence>
<dbReference type="Pfam" id="PF25372">
    <property type="entry name" value="DUF7885"/>
    <property type="match status" value="1"/>
</dbReference>
<dbReference type="PANTHER" id="PTHR13318">
    <property type="entry name" value="PARTNER OF PAIRED, ISOFORM B-RELATED"/>
    <property type="match status" value="1"/>
</dbReference>
<sequence>MSTCRVTSIQEDIFQIALWSQQRTLFRSPTCGVHCGSLSQSKIMGGPSSSTSDLDICPLSAAGQPGEHQRPGPATLAPKHQPKRGRSSRHAARIRHLLEGGKSDWQGLPANVIAQIGQQLPQQDLQVARGVCLEWRHLLGDAVLRLAPPRMLAFSCKPDGGDLPGAGDVLDELRRDATKHSGSDRHRAIINHMQDELKDPGKQRQAHAQITARVQLWEMDFVRMALSFPLLTHLDLTSATLIVAPGEGRSSSLRCDPSLSGFAHSHGTHSAPTLEGISQYLRNDRMARGGDPSGAAAADPLTAARLLCHPSWPVGTHSLGSRWSTAAELWEYHLAEADAPRTLDSLSLEERPAMLYDSISQRLAADLRVHPLVTAPSGSTPAAVHLQRHYPTTHSAAVPGRLGMTWPPMHPSSHSPSQLPISTADRCIINCSRLNCAAASPSAVGTHFPEAAAGHSGSVQAADACSCSSSSSREGWTRRQQQPAAVDHNTAAGPSGSKRKAAGPALQFPEAGAGSSCANGLGPQEGSVYTGWAAWESSQKRQVKGGPTAGSSHCPSAARSFADVWGLRQSATAARPGKEAGKAQRPDSPCRMHRGWYSAHVVSDVLPLEASLLVEAVQALPRLQSLSIQLARMSDCSVPAIAAEFTKPDWMPPLNIRFAPAVETLDQVLGYGPGWLQDGDVMAMARLTSLTHLDLSDQADVTDVGFAALAALPQLQALNLAATSTGDCAMVVLSASQSITSLNVSRCKRITDVGFAALENLPNLMSLDATKCHSLSDDGLAHLAQGNPTLRALTLSECLHVTDLGLEELAAMANLTRLDLSMCREVTDAGVAHLATVTSLASLDLTFIDKVTHAGVASLTRLKGLRELGVACCSIQSIAEASLPSFINLTHLDLKGMRASITTADAAALTAMPRLESLILAFCEQVQDDTLVALSKAKCLKALNLAFCKSISDRGVGSLAAVTSLESLNLQGCGRSLPHIGASLRRLTALKRLSSLNLASCYLTHSCMQAISCLTQLTELNLKYAKIVPPEPDLAVLAPLANLKNLNLGGCRVLHAPRFRVVRDCDMAALSGLTALRELNLSFCQNITDAGLHELRALSNLRSLNVANCPELTERGLNNVITSLPHLSQVVTDDIVGKADTGHRSASSRWDRWRNMVEMLSLANEQL</sequence>
<dbReference type="InterPro" id="IPR006553">
    <property type="entry name" value="Leu-rich_rpt_Cys-con_subtyp"/>
</dbReference>
<dbReference type="GO" id="GO:0005930">
    <property type="term" value="C:axoneme"/>
    <property type="evidence" value="ECO:0007669"/>
    <property type="project" value="UniProtKB-SubCell"/>
</dbReference>
<dbReference type="GO" id="GO:0031146">
    <property type="term" value="P:SCF-dependent proteasomal ubiquitin-dependent protein catabolic process"/>
    <property type="evidence" value="ECO:0007669"/>
    <property type="project" value="TreeGrafter"/>
</dbReference>
<evidence type="ECO:0000256" key="2">
    <source>
        <dbReference type="SAM" id="MobiDB-lite"/>
    </source>
</evidence>
<dbReference type="SMART" id="SM00367">
    <property type="entry name" value="LRR_CC"/>
    <property type="match status" value="11"/>
</dbReference>
<accession>A0AAW1RDN7</accession>
<dbReference type="InterPro" id="IPR057207">
    <property type="entry name" value="FBXL15_LRR"/>
</dbReference>
<evidence type="ECO:0000256" key="1">
    <source>
        <dbReference type="ARBA" id="ARBA00004430"/>
    </source>
</evidence>
<name>A0AAW1RDN7_9CHLO</name>
<comment type="caution">
    <text evidence="4">The sequence shown here is derived from an EMBL/GenBank/DDBJ whole genome shotgun (WGS) entry which is preliminary data.</text>
</comment>
<feature type="domain" description="F-box/LRR-repeat protein 15-like leucin rich repeat" evidence="3">
    <location>
        <begin position="684"/>
        <end position="812"/>
    </location>
</feature>
<dbReference type="Pfam" id="PF13516">
    <property type="entry name" value="LRR_6"/>
    <property type="match status" value="3"/>
</dbReference>
<dbReference type="Gene3D" id="1.20.1280.50">
    <property type="match status" value="1"/>
</dbReference>
<feature type="region of interest" description="Disordered" evidence="2">
    <location>
        <begin position="470"/>
        <end position="503"/>
    </location>
</feature>
<dbReference type="GO" id="GO:0019005">
    <property type="term" value="C:SCF ubiquitin ligase complex"/>
    <property type="evidence" value="ECO:0007669"/>
    <property type="project" value="TreeGrafter"/>
</dbReference>
<comment type="subcellular location">
    <subcellularLocation>
        <location evidence="1">Cytoplasm</location>
        <location evidence="1">Cytoskeleton</location>
        <location evidence="1">Cilium axoneme</location>
    </subcellularLocation>
</comment>
<dbReference type="Gene3D" id="3.80.10.10">
    <property type="entry name" value="Ribonuclease Inhibitor"/>
    <property type="match status" value="4"/>
</dbReference>
<dbReference type="InterPro" id="IPR032675">
    <property type="entry name" value="LRR_dom_sf"/>
</dbReference>
<dbReference type="AlphaFoldDB" id="A0AAW1RDN7"/>
<evidence type="ECO:0000313" key="4">
    <source>
        <dbReference type="EMBL" id="KAK9831734.1"/>
    </source>
</evidence>
<organism evidence="4 5">
    <name type="scientific">Apatococcus lobatus</name>
    <dbReference type="NCBI Taxonomy" id="904363"/>
    <lineage>
        <taxon>Eukaryota</taxon>
        <taxon>Viridiplantae</taxon>
        <taxon>Chlorophyta</taxon>
        <taxon>core chlorophytes</taxon>
        <taxon>Trebouxiophyceae</taxon>
        <taxon>Chlorellales</taxon>
        <taxon>Chlorellaceae</taxon>
        <taxon>Apatococcus</taxon>
    </lineage>
</organism>
<feature type="region of interest" description="Disordered" evidence="2">
    <location>
        <begin position="44"/>
        <end position="90"/>
    </location>
</feature>
<feature type="compositionally biased region" description="Basic residues" evidence="2">
    <location>
        <begin position="80"/>
        <end position="90"/>
    </location>
</feature>
<keyword evidence="5" id="KW-1185">Reference proteome</keyword>
<feature type="compositionally biased region" description="Polar residues" evidence="2">
    <location>
        <begin position="44"/>
        <end position="53"/>
    </location>
</feature>
<proteinExistence type="predicted"/>
<dbReference type="EMBL" id="JALJOS010000013">
    <property type="protein sequence ID" value="KAK9831734.1"/>
    <property type="molecule type" value="Genomic_DNA"/>
</dbReference>
<dbReference type="SUPFAM" id="SSF52047">
    <property type="entry name" value="RNI-like"/>
    <property type="match status" value="2"/>
</dbReference>
<dbReference type="PANTHER" id="PTHR13318:SF190">
    <property type="entry name" value="PARTNER OF PAIRED, ISOFORM B"/>
    <property type="match status" value="1"/>
</dbReference>
<dbReference type="Proteomes" id="UP001438707">
    <property type="component" value="Unassembled WGS sequence"/>
</dbReference>